<evidence type="ECO:0000313" key="2">
    <source>
        <dbReference type="Proteomes" id="UP000232164"/>
    </source>
</evidence>
<name>A0A2N0CYP3_RHISU</name>
<accession>A0A2N0CYP3</accession>
<gene>
    <name evidence="1" type="ORF">CWR43_35410</name>
</gene>
<evidence type="ECO:0000313" key="1">
    <source>
        <dbReference type="EMBL" id="PKA38969.1"/>
    </source>
</evidence>
<dbReference type="EMBL" id="PIQN01000036">
    <property type="protein sequence ID" value="PKA38969.1"/>
    <property type="molecule type" value="Genomic_DNA"/>
</dbReference>
<comment type="caution">
    <text evidence="1">The sequence shown here is derived from an EMBL/GenBank/DDBJ whole genome shotgun (WGS) entry which is preliminary data.</text>
</comment>
<reference evidence="1 2" key="1">
    <citation type="submission" date="2017-11" db="EMBL/GenBank/DDBJ databases">
        <authorList>
            <person name="Han C.G."/>
        </authorList>
    </citation>
    <scope>NUCLEOTIDE SEQUENCE [LARGE SCALE GENOMIC DNA]</scope>
    <source>
        <strain evidence="1 2">HCNT1</strain>
    </source>
</reference>
<dbReference type="Proteomes" id="UP000232164">
    <property type="component" value="Unassembled WGS sequence"/>
</dbReference>
<reference evidence="1 2" key="2">
    <citation type="submission" date="2017-12" db="EMBL/GenBank/DDBJ databases">
        <title>Genome sequence of Rhizobium sullae HCNT1 isolated from Sulla coronaria nodules and featuring peculiar denitrification phenotypes.</title>
        <authorList>
            <person name="De Diego-Diaz B."/>
            <person name="Treu L."/>
            <person name="Campanaro S."/>
            <person name="Da Silva Duarte V."/>
            <person name="Basaglia M."/>
            <person name="Favaro L."/>
            <person name="Casella S."/>
            <person name="Squartini A."/>
        </authorList>
    </citation>
    <scope>NUCLEOTIDE SEQUENCE [LARGE SCALE GENOMIC DNA]</scope>
    <source>
        <strain evidence="1 2">HCNT1</strain>
    </source>
</reference>
<protein>
    <submittedName>
        <fullName evidence="1">Uncharacterized protein</fullName>
    </submittedName>
</protein>
<sequence>MALFTLFITDPVVQHLPGLMSNAIWRRMLPRGRPGTNAGRILRHADDAGIVLTLHSGFRAQPTGIVLAHDALRRRPSA</sequence>
<proteinExistence type="predicted"/>
<dbReference type="AlphaFoldDB" id="A0A2N0CYP3"/>
<organism evidence="1 2">
    <name type="scientific">Rhizobium sullae</name>
    <name type="common">Rhizobium hedysari</name>
    <dbReference type="NCBI Taxonomy" id="50338"/>
    <lineage>
        <taxon>Bacteria</taxon>
        <taxon>Pseudomonadati</taxon>
        <taxon>Pseudomonadota</taxon>
        <taxon>Alphaproteobacteria</taxon>
        <taxon>Hyphomicrobiales</taxon>
        <taxon>Rhizobiaceae</taxon>
        <taxon>Rhizobium/Agrobacterium group</taxon>
        <taxon>Rhizobium</taxon>
    </lineage>
</organism>